<dbReference type="GO" id="GO:0016020">
    <property type="term" value="C:membrane"/>
    <property type="evidence" value="ECO:0007669"/>
    <property type="project" value="UniProtKB-SubCell"/>
</dbReference>
<feature type="region of interest" description="Disordered" evidence="6">
    <location>
        <begin position="238"/>
        <end position="283"/>
    </location>
</feature>
<dbReference type="AlphaFoldDB" id="A0AAV4BE71"/>
<keyword evidence="3 7" id="KW-0812">Transmembrane</keyword>
<feature type="transmembrane region" description="Helical" evidence="7">
    <location>
        <begin position="391"/>
        <end position="409"/>
    </location>
</feature>
<feature type="transmembrane region" description="Helical" evidence="7">
    <location>
        <begin position="197"/>
        <end position="215"/>
    </location>
</feature>
<evidence type="ECO:0000256" key="5">
    <source>
        <dbReference type="ARBA" id="ARBA00023136"/>
    </source>
</evidence>
<evidence type="ECO:0000256" key="1">
    <source>
        <dbReference type="ARBA" id="ARBA00004141"/>
    </source>
</evidence>
<gene>
    <name evidence="8" type="ORF">PoB_004374200</name>
</gene>
<dbReference type="EMBL" id="BLXT01004757">
    <property type="protein sequence ID" value="GFO17237.1"/>
    <property type="molecule type" value="Genomic_DNA"/>
</dbReference>
<feature type="transmembrane region" description="Helical" evidence="7">
    <location>
        <begin position="108"/>
        <end position="128"/>
    </location>
</feature>
<keyword evidence="2" id="KW-0813">Transport</keyword>
<sequence>MWRTSERCVKYCSIFGVHLVMAPLSFLWIFGNLSAYMDSYFRFSCYPKCADCDTQWLLALYIASSCPGGLLTKFLVKRLGLKWTGVVAMVICGLSTLGSAWVLQYSVAWTVVLYSVFFGQAVGMNFSVSYQLVGGWAPENFALFTATVTGFPTTLSIIQNQIITAYVNPNNLKADAFVGHRTYFSQPEILHRVPMTVIMYAAMTFVLQMIGYILITNPPQISSGDSRNSDGRKLETVTDTTDILTSSDSSSKESNGQAVNNYGSNNVSNGTTNMSENNQSKPTMLKFDLNSTGDFAERDATTTPGPEDEPKSWEPSEIVKTPVFYALLFFGTSIMYGLILKSNFYKQFALLYINDDKYLTLVGTLIPIISTVSRIIFGACIDRSMLSIKDAVVLSLSLQTILCAFWYFAPQVNAILYLIFTLGLAVTQSVYYLIMPTAALRIFGPGHFSTNYGLLLTINIFVGFIMPVTVSPLHDILGWFWLFTSVSITSLITLMFVVFTSFNI</sequence>
<evidence type="ECO:0000256" key="3">
    <source>
        <dbReference type="ARBA" id="ARBA00022692"/>
    </source>
</evidence>
<evidence type="ECO:0000256" key="4">
    <source>
        <dbReference type="ARBA" id="ARBA00022989"/>
    </source>
</evidence>
<feature type="transmembrane region" description="Helical" evidence="7">
    <location>
        <begin position="12"/>
        <end position="36"/>
    </location>
</feature>
<dbReference type="InterPro" id="IPR052983">
    <property type="entry name" value="MFS_Riboflavin_Transporter"/>
</dbReference>
<dbReference type="Pfam" id="PF07690">
    <property type="entry name" value="MFS_1"/>
    <property type="match status" value="1"/>
</dbReference>
<name>A0AAV4BE71_9GAST</name>
<evidence type="ECO:0000256" key="6">
    <source>
        <dbReference type="SAM" id="MobiDB-lite"/>
    </source>
</evidence>
<feature type="transmembrane region" description="Helical" evidence="7">
    <location>
        <begin position="415"/>
        <end position="440"/>
    </location>
</feature>
<comment type="subcellular location">
    <subcellularLocation>
        <location evidence="1">Membrane</location>
        <topology evidence="1">Multi-pass membrane protein</topology>
    </subcellularLocation>
</comment>
<dbReference type="InterPro" id="IPR011701">
    <property type="entry name" value="MFS"/>
</dbReference>
<keyword evidence="9" id="KW-1185">Reference proteome</keyword>
<evidence type="ECO:0000256" key="2">
    <source>
        <dbReference type="ARBA" id="ARBA00022448"/>
    </source>
</evidence>
<dbReference type="InterPro" id="IPR036259">
    <property type="entry name" value="MFS_trans_sf"/>
</dbReference>
<feature type="transmembrane region" description="Helical" evidence="7">
    <location>
        <begin position="140"/>
        <end position="158"/>
    </location>
</feature>
<evidence type="ECO:0000313" key="8">
    <source>
        <dbReference type="EMBL" id="GFO17237.1"/>
    </source>
</evidence>
<dbReference type="PANTHER" id="PTHR43385:SF1">
    <property type="entry name" value="RIBOFLAVIN TRANSPORTER RIBJ"/>
    <property type="match status" value="1"/>
</dbReference>
<protein>
    <submittedName>
        <fullName evidence="8">Oxalate:formate antiporter</fullName>
    </submittedName>
</protein>
<feature type="compositionally biased region" description="Low complexity" evidence="6">
    <location>
        <begin position="238"/>
        <end position="249"/>
    </location>
</feature>
<proteinExistence type="predicted"/>
<accession>A0AAV4BE71</accession>
<feature type="transmembrane region" description="Helical" evidence="7">
    <location>
        <begin position="56"/>
        <end position="76"/>
    </location>
</feature>
<evidence type="ECO:0000256" key="7">
    <source>
        <dbReference type="SAM" id="Phobius"/>
    </source>
</evidence>
<dbReference type="Proteomes" id="UP000735302">
    <property type="component" value="Unassembled WGS sequence"/>
</dbReference>
<feature type="transmembrane region" description="Helical" evidence="7">
    <location>
        <begin position="322"/>
        <end position="339"/>
    </location>
</feature>
<feature type="transmembrane region" description="Helical" evidence="7">
    <location>
        <begin position="83"/>
        <end position="102"/>
    </location>
</feature>
<dbReference type="Gene3D" id="1.20.1250.20">
    <property type="entry name" value="MFS general substrate transporter like domains"/>
    <property type="match status" value="2"/>
</dbReference>
<dbReference type="PANTHER" id="PTHR43385">
    <property type="entry name" value="RIBOFLAVIN TRANSPORTER RIBJ"/>
    <property type="match status" value="1"/>
</dbReference>
<keyword evidence="5 7" id="KW-0472">Membrane</keyword>
<dbReference type="SUPFAM" id="SSF103473">
    <property type="entry name" value="MFS general substrate transporter"/>
    <property type="match status" value="1"/>
</dbReference>
<feature type="transmembrane region" description="Helical" evidence="7">
    <location>
        <begin position="476"/>
        <end position="499"/>
    </location>
</feature>
<organism evidence="8 9">
    <name type="scientific">Plakobranchus ocellatus</name>
    <dbReference type="NCBI Taxonomy" id="259542"/>
    <lineage>
        <taxon>Eukaryota</taxon>
        <taxon>Metazoa</taxon>
        <taxon>Spiralia</taxon>
        <taxon>Lophotrochozoa</taxon>
        <taxon>Mollusca</taxon>
        <taxon>Gastropoda</taxon>
        <taxon>Heterobranchia</taxon>
        <taxon>Euthyneura</taxon>
        <taxon>Panpulmonata</taxon>
        <taxon>Sacoglossa</taxon>
        <taxon>Placobranchoidea</taxon>
        <taxon>Plakobranchidae</taxon>
        <taxon>Plakobranchus</taxon>
    </lineage>
</organism>
<dbReference type="GO" id="GO:0022857">
    <property type="term" value="F:transmembrane transporter activity"/>
    <property type="evidence" value="ECO:0007669"/>
    <property type="project" value="InterPro"/>
</dbReference>
<comment type="caution">
    <text evidence="8">The sequence shown here is derived from an EMBL/GenBank/DDBJ whole genome shotgun (WGS) entry which is preliminary data.</text>
</comment>
<feature type="compositionally biased region" description="Low complexity" evidence="6">
    <location>
        <begin position="259"/>
        <end position="273"/>
    </location>
</feature>
<reference evidence="8 9" key="1">
    <citation type="journal article" date="2021" name="Elife">
        <title>Chloroplast acquisition without the gene transfer in kleptoplastic sea slugs, Plakobranchus ocellatus.</title>
        <authorList>
            <person name="Maeda T."/>
            <person name="Takahashi S."/>
            <person name="Yoshida T."/>
            <person name="Shimamura S."/>
            <person name="Takaki Y."/>
            <person name="Nagai Y."/>
            <person name="Toyoda A."/>
            <person name="Suzuki Y."/>
            <person name="Arimoto A."/>
            <person name="Ishii H."/>
            <person name="Satoh N."/>
            <person name="Nishiyama T."/>
            <person name="Hasebe M."/>
            <person name="Maruyama T."/>
            <person name="Minagawa J."/>
            <person name="Obokata J."/>
            <person name="Shigenobu S."/>
        </authorList>
    </citation>
    <scope>NUCLEOTIDE SEQUENCE [LARGE SCALE GENOMIC DNA]</scope>
</reference>
<evidence type="ECO:0000313" key="9">
    <source>
        <dbReference type="Proteomes" id="UP000735302"/>
    </source>
</evidence>
<feature type="transmembrane region" description="Helical" evidence="7">
    <location>
        <begin position="452"/>
        <end position="470"/>
    </location>
</feature>
<keyword evidence="4 7" id="KW-1133">Transmembrane helix</keyword>
<feature type="transmembrane region" description="Helical" evidence="7">
    <location>
        <begin position="359"/>
        <end position="379"/>
    </location>
</feature>